<feature type="compositionally biased region" description="Pro residues" evidence="1">
    <location>
        <begin position="42"/>
        <end position="65"/>
    </location>
</feature>
<reference evidence="2 3" key="1">
    <citation type="submission" date="2023-06" db="EMBL/GenBank/DDBJ databases">
        <title>Pelomonas sp. APW6 16S ribosomal RNA gene genome sequencing and assembly.</title>
        <authorList>
            <person name="Woo H."/>
        </authorList>
    </citation>
    <scope>NUCLEOTIDE SEQUENCE [LARGE SCALE GENOMIC DNA]</scope>
    <source>
        <strain evidence="2 3">APW6</strain>
    </source>
</reference>
<name>A0ABT7LDZ0_9BURK</name>
<feature type="region of interest" description="Disordered" evidence="1">
    <location>
        <begin position="41"/>
        <end position="87"/>
    </location>
</feature>
<keyword evidence="3" id="KW-1185">Reference proteome</keyword>
<comment type="caution">
    <text evidence="2">The sequence shown here is derived from an EMBL/GenBank/DDBJ whole genome shotgun (WGS) entry which is preliminary data.</text>
</comment>
<protein>
    <submittedName>
        <fullName evidence="2">Uncharacterized protein</fullName>
    </submittedName>
</protein>
<gene>
    <name evidence="2" type="ORF">QRD43_04030</name>
</gene>
<evidence type="ECO:0000256" key="1">
    <source>
        <dbReference type="SAM" id="MobiDB-lite"/>
    </source>
</evidence>
<organism evidence="2 3">
    <name type="scientific">Roseateles subflavus</name>
    <dbReference type="NCBI Taxonomy" id="3053353"/>
    <lineage>
        <taxon>Bacteria</taxon>
        <taxon>Pseudomonadati</taxon>
        <taxon>Pseudomonadota</taxon>
        <taxon>Betaproteobacteria</taxon>
        <taxon>Burkholderiales</taxon>
        <taxon>Sphaerotilaceae</taxon>
        <taxon>Roseateles</taxon>
    </lineage>
</organism>
<dbReference type="RefSeq" id="WP_285981187.1">
    <property type="nucleotide sequence ID" value="NZ_JASVDS010000001.1"/>
</dbReference>
<evidence type="ECO:0000313" key="3">
    <source>
        <dbReference type="Proteomes" id="UP001238603"/>
    </source>
</evidence>
<accession>A0ABT7LDZ0</accession>
<dbReference type="EMBL" id="JASVDS010000001">
    <property type="protein sequence ID" value="MDL5031067.1"/>
    <property type="molecule type" value="Genomic_DNA"/>
</dbReference>
<sequence>MERVRHALVRHSRRLTGVLGIAGLVLLVGIAGPRLLDRTPAPIAPMPQAPEAPAKPPAVPAPAPVPQVERRDATPMAPPAASSTPEIGAEGYAPRIQHALDQGSATDAFQAAQDISRCRDIDRHVKGVFAARDADQDPRRAAGWLKTIDWVQTEQRRCQTVTPAVSALKRPLLLKAAQNGALGAAASYAADLTLQEPVPAVIVEALKRDAEAGDALALMSLAATPARWGLGEEDAALYREAWRQTAAKDPQRQQGFGQMLQGLLGSEPPMSASPRVQALVEAQLRRKQQAPH</sequence>
<evidence type="ECO:0000313" key="2">
    <source>
        <dbReference type="EMBL" id="MDL5031067.1"/>
    </source>
</evidence>
<proteinExistence type="predicted"/>
<dbReference type="Proteomes" id="UP001238603">
    <property type="component" value="Unassembled WGS sequence"/>
</dbReference>